<dbReference type="AlphaFoldDB" id="A0A315W657"/>
<keyword evidence="3" id="KW-1185">Reference proteome</keyword>
<sequence length="211" mass="23258">MERMGPLVLPLSMQDIKLTQSNISLRTCGCEGGSTAMPYGAKTYSDHRPVHPDTDQPFVKPPESPDGQFSPENTQPVVKQRLNLSQFIHRLPADFPSIDTLGLSSAEQLAKPPHISGVSRCQRPKMNKPAIMKGLQPNNGVPQISRFRGSVQISLQGYVRKHQRSICIPAMRGGELVISFIAVKARRGSNTGWRRKMHTLGLGNTDAPNRL</sequence>
<reference evidence="2 3" key="1">
    <citation type="journal article" date="2018" name="G3 (Bethesda)">
        <title>A High-Quality Reference Genome for the Invasive Mosquitofish Gambusia affinis Using a Chicago Library.</title>
        <authorList>
            <person name="Hoffberg S.L."/>
            <person name="Troendle N.J."/>
            <person name="Glenn T.C."/>
            <person name="Mahmud O."/>
            <person name="Louha S."/>
            <person name="Chalopin D."/>
            <person name="Bennetzen J.L."/>
            <person name="Mauricio R."/>
        </authorList>
    </citation>
    <scope>NUCLEOTIDE SEQUENCE [LARGE SCALE GENOMIC DNA]</scope>
    <source>
        <strain evidence="2">NE01/NJP1002.9</strain>
        <tissue evidence="2">Muscle</tissue>
    </source>
</reference>
<dbReference type="EMBL" id="NHOQ01000293">
    <property type="protein sequence ID" value="PWA31227.1"/>
    <property type="molecule type" value="Genomic_DNA"/>
</dbReference>
<feature type="compositionally biased region" description="Basic and acidic residues" evidence="1">
    <location>
        <begin position="44"/>
        <end position="54"/>
    </location>
</feature>
<accession>A0A315W657</accession>
<evidence type="ECO:0000313" key="2">
    <source>
        <dbReference type="EMBL" id="PWA31227.1"/>
    </source>
</evidence>
<dbReference type="Proteomes" id="UP000250572">
    <property type="component" value="Unassembled WGS sequence"/>
</dbReference>
<comment type="caution">
    <text evidence="2">The sequence shown here is derived from an EMBL/GenBank/DDBJ whole genome shotgun (WGS) entry which is preliminary data.</text>
</comment>
<name>A0A315W657_GAMAF</name>
<organism evidence="2 3">
    <name type="scientific">Gambusia affinis</name>
    <name type="common">Western mosquitofish</name>
    <name type="synonym">Heterandria affinis</name>
    <dbReference type="NCBI Taxonomy" id="33528"/>
    <lineage>
        <taxon>Eukaryota</taxon>
        <taxon>Metazoa</taxon>
        <taxon>Chordata</taxon>
        <taxon>Craniata</taxon>
        <taxon>Vertebrata</taxon>
        <taxon>Euteleostomi</taxon>
        <taxon>Actinopterygii</taxon>
        <taxon>Neopterygii</taxon>
        <taxon>Teleostei</taxon>
        <taxon>Neoteleostei</taxon>
        <taxon>Acanthomorphata</taxon>
        <taxon>Ovalentaria</taxon>
        <taxon>Atherinomorphae</taxon>
        <taxon>Cyprinodontiformes</taxon>
        <taxon>Poeciliidae</taxon>
        <taxon>Poeciliinae</taxon>
        <taxon>Gambusia</taxon>
    </lineage>
</organism>
<evidence type="ECO:0000256" key="1">
    <source>
        <dbReference type="SAM" id="MobiDB-lite"/>
    </source>
</evidence>
<gene>
    <name evidence="2" type="ORF">CCH79_00002733</name>
</gene>
<proteinExistence type="predicted"/>
<protein>
    <submittedName>
        <fullName evidence="2">Uncharacterized protein</fullName>
    </submittedName>
</protein>
<feature type="region of interest" description="Disordered" evidence="1">
    <location>
        <begin position="43"/>
        <end position="73"/>
    </location>
</feature>
<evidence type="ECO:0000313" key="3">
    <source>
        <dbReference type="Proteomes" id="UP000250572"/>
    </source>
</evidence>